<dbReference type="InterPro" id="IPR050300">
    <property type="entry name" value="GDXG_lipolytic_enzyme"/>
</dbReference>
<dbReference type="InterPro" id="IPR029058">
    <property type="entry name" value="AB_hydrolase_fold"/>
</dbReference>
<proteinExistence type="predicted"/>
<keyword evidence="1 3" id="KW-0378">Hydrolase</keyword>
<dbReference type="SUPFAM" id="SSF53474">
    <property type="entry name" value="alpha/beta-Hydrolases"/>
    <property type="match status" value="1"/>
</dbReference>
<dbReference type="Gene3D" id="3.40.50.1820">
    <property type="entry name" value="alpha/beta hydrolase"/>
    <property type="match status" value="1"/>
</dbReference>
<accession>A0ABZ2PLV0</accession>
<reference evidence="3 4" key="1">
    <citation type="submission" date="2024-03" db="EMBL/GenBank/DDBJ databases">
        <title>Natural products discovery in diverse microorganisms through a two-stage MS feature dereplication strategy.</title>
        <authorList>
            <person name="Zhang R."/>
        </authorList>
    </citation>
    <scope>NUCLEOTIDE SEQUENCE [LARGE SCALE GENOMIC DNA]</scope>
    <source>
        <strain evidence="3 4">18930</strain>
    </source>
</reference>
<dbReference type="PANTHER" id="PTHR48081">
    <property type="entry name" value="AB HYDROLASE SUPERFAMILY PROTEIN C4A8.06C"/>
    <property type="match status" value="1"/>
</dbReference>
<dbReference type="InterPro" id="IPR049492">
    <property type="entry name" value="BD-FAE-like_dom"/>
</dbReference>
<protein>
    <submittedName>
        <fullName evidence="3">Alpha/beta fold hydrolase</fullName>
    </submittedName>
</protein>
<dbReference type="GO" id="GO:0016787">
    <property type="term" value="F:hydrolase activity"/>
    <property type="evidence" value="ECO:0007669"/>
    <property type="project" value="UniProtKB-KW"/>
</dbReference>
<dbReference type="RefSeq" id="WP_338891268.1">
    <property type="nucleotide sequence ID" value="NZ_CP147846.1"/>
</dbReference>
<dbReference type="Proteomes" id="UP001432000">
    <property type="component" value="Chromosome"/>
</dbReference>
<dbReference type="EMBL" id="CP147846">
    <property type="protein sequence ID" value="WXG70090.1"/>
    <property type="molecule type" value="Genomic_DNA"/>
</dbReference>
<evidence type="ECO:0000256" key="1">
    <source>
        <dbReference type="ARBA" id="ARBA00022801"/>
    </source>
</evidence>
<evidence type="ECO:0000313" key="3">
    <source>
        <dbReference type="EMBL" id="WXG70090.1"/>
    </source>
</evidence>
<keyword evidence="4" id="KW-1185">Reference proteome</keyword>
<sequence>MNRIRIAYGEHSEQFGHLYLPETAASEPVPVVVVIHGGFWSGRYALNLGTQYAIEFARAGFAAWNIEYRRVGAGGTWPQVSSDVSDAVDAIDGVVQENSPLRLDRGDVRIVGHSAGGQLAVWLAGRENPEIRPSRVVSQAGVLDLTVGPSNRSVNPAVTALLGVSYDEAPELYRSASPLHRLPTGIPVHCIHGAADAQVAVSHSERYVGEAVDAGDDARLSVVDGEDHFAFLQPGSECWKQTLAAVLD</sequence>
<dbReference type="Pfam" id="PF20434">
    <property type="entry name" value="BD-FAE"/>
    <property type="match status" value="1"/>
</dbReference>
<gene>
    <name evidence="3" type="ORF">WDS16_06080</name>
</gene>
<evidence type="ECO:0000259" key="2">
    <source>
        <dbReference type="Pfam" id="PF20434"/>
    </source>
</evidence>
<organism evidence="3 4">
    <name type="scientific">Rhodococcus sovatensis</name>
    <dbReference type="NCBI Taxonomy" id="1805840"/>
    <lineage>
        <taxon>Bacteria</taxon>
        <taxon>Bacillati</taxon>
        <taxon>Actinomycetota</taxon>
        <taxon>Actinomycetes</taxon>
        <taxon>Mycobacteriales</taxon>
        <taxon>Nocardiaceae</taxon>
        <taxon>Rhodococcus</taxon>
    </lineage>
</organism>
<evidence type="ECO:0000313" key="4">
    <source>
        <dbReference type="Proteomes" id="UP001432000"/>
    </source>
</evidence>
<name>A0ABZ2PLV0_9NOCA</name>
<feature type="domain" description="BD-FAE-like" evidence="2">
    <location>
        <begin position="18"/>
        <end position="206"/>
    </location>
</feature>